<accession>A0A2R6NN49</accession>
<protein>
    <submittedName>
        <fullName evidence="1">Uncharacterized protein</fullName>
    </submittedName>
</protein>
<dbReference type="EMBL" id="MLYV02001062">
    <property type="protein sequence ID" value="PSR73815.1"/>
    <property type="molecule type" value="Genomic_DNA"/>
</dbReference>
<proteinExistence type="predicted"/>
<evidence type="ECO:0000313" key="2">
    <source>
        <dbReference type="Proteomes" id="UP000186601"/>
    </source>
</evidence>
<keyword evidence="2" id="KW-1185">Reference proteome</keyword>
<organism evidence="1 2">
    <name type="scientific">Hermanssonia centrifuga</name>
    <dbReference type="NCBI Taxonomy" id="98765"/>
    <lineage>
        <taxon>Eukaryota</taxon>
        <taxon>Fungi</taxon>
        <taxon>Dikarya</taxon>
        <taxon>Basidiomycota</taxon>
        <taxon>Agaricomycotina</taxon>
        <taxon>Agaricomycetes</taxon>
        <taxon>Polyporales</taxon>
        <taxon>Meruliaceae</taxon>
        <taxon>Hermanssonia</taxon>
    </lineage>
</organism>
<reference evidence="1 2" key="1">
    <citation type="submission" date="2018-02" db="EMBL/GenBank/DDBJ databases">
        <title>Genome sequence of the basidiomycete white-rot fungus Phlebia centrifuga.</title>
        <authorList>
            <person name="Granchi Z."/>
            <person name="Peng M."/>
            <person name="de Vries R.P."/>
            <person name="Hilden K."/>
            <person name="Makela M.R."/>
            <person name="Grigoriev I."/>
            <person name="Riley R."/>
        </authorList>
    </citation>
    <scope>NUCLEOTIDE SEQUENCE [LARGE SCALE GENOMIC DNA]</scope>
    <source>
        <strain evidence="1 2">FBCC195</strain>
    </source>
</reference>
<sequence length="84" mass="9629">MPSNCGKVLDRVRSLYVATLAYLGIKPIDICELVLFSYETCLARPLEARLDSYNKDSNARVTMKLTEFMTYTRDGDVEGRHKHK</sequence>
<evidence type="ECO:0000313" key="1">
    <source>
        <dbReference type="EMBL" id="PSR73815.1"/>
    </source>
</evidence>
<dbReference type="AlphaFoldDB" id="A0A2R6NN49"/>
<gene>
    <name evidence="1" type="ORF">PHLCEN_2v10385</name>
</gene>
<dbReference type="Proteomes" id="UP000186601">
    <property type="component" value="Unassembled WGS sequence"/>
</dbReference>
<name>A0A2R6NN49_9APHY</name>
<comment type="caution">
    <text evidence="1">The sequence shown here is derived from an EMBL/GenBank/DDBJ whole genome shotgun (WGS) entry which is preliminary data.</text>
</comment>